<evidence type="ECO:0000256" key="6">
    <source>
        <dbReference type="ARBA" id="ARBA00023187"/>
    </source>
</evidence>
<reference evidence="10" key="1">
    <citation type="submission" date="2018-02" db="EMBL/GenBank/DDBJ databases">
        <authorList>
            <person name="Cohen D.B."/>
            <person name="Kent A.D."/>
        </authorList>
    </citation>
    <scope>NUCLEOTIDE SEQUENCE</scope>
</reference>
<dbReference type="GO" id="GO:0046540">
    <property type="term" value="C:U4/U6 x U5 tri-snRNP complex"/>
    <property type="evidence" value="ECO:0007669"/>
    <property type="project" value="TreeGrafter"/>
</dbReference>
<name>A0A2N9GS40_FAGSY</name>
<feature type="compositionally biased region" description="Basic and acidic residues" evidence="8">
    <location>
        <begin position="172"/>
        <end position="190"/>
    </location>
</feature>
<dbReference type="Gene3D" id="4.10.280.110">
    <property type="entry name" value="Pre-mRNA processing factor 4 domain"/>
    <property type="match status" value="1"/>
</dbReference>
<dbReference type="EMBL" id="OIVN01002635">
    <property type="protein sequence ID" value="SPD05247.1"/>
    <property type="molecule type" value="Genomic_DNA"/>
</dbReference>
<evidence type="ECO:0000256" key="4">
    <source>
        <dbReference type="ARBA" id="ARBA00022664"/>
    </source>
</evidence>
<dbReference type="SUPFAM" id="SSF47938">
    <property type="entry name" value="Functional domain of the splicing factor Prp18"/>
    <property type="match status" value="1"/>
</dbReference>
<dbReference type="GO" id="GO:0005682">
    <property type="term" value="C:U5 snRNP"/>
    <property type="evidence" value="ECO:0007669"/>
    <property type="project" value="TreeGrafter"/>
</dbReference>
<dbReference type="Pfam" id="PF08799">
    <property type="entry name" value="PRP4"/>
    <property type="match status" value="1"/>
</dbReference>
<dbReference type="PANTHER" id="PTHR13007:SF19">
    <property type="entry name" value="PRE-MRNA-SPLICING FACTOR 18"/>
    <property type="match status" value="1"/>
</dbReference>
<feature type="region of interest" description="Disordered" evidence="8">
    <location>
        <begin position="38"/>
        <end position="92"/>
    </location>
</feature>
<evidence type="ECO:0000259" key="9">
    <source>
        <dbReference type="SMART" id="SM00500"/>
    </source>
</evidence>
<dbReference type="GO" id="GO:0000350">
    <property type="term" value="P:generation of catalytic spliceosome for second transesterification step"/>
    <property type="evidence" value="ECO:0007669"/>
    <property type="project" value="TreeGrafter"/>
</dbReference>
<feature type="region of interest" description="Disordered" evidence="8">
    <location>
        <begin position="164"/>
        <end position="210"/>
    </location>
</feature>
<keyword evidence="4" id="KW-0507">mRNA processing</keyword>
<comment type="subcellular location">
    <subcellularLocation>
        <location evidence="1">Nucleus</location>
    </subcellularLocation>
</comment>
<feature type="compositionally biased region" description="Low complexity" evidence="8">
    <location>
        <begin position="55"/>
        <end position="88"/>
    </location>
</feature>
<feature type="domain" description="Pre-mRNA processing factor 4 (PRP4)-like" evidence="9">
    <location>
        <begin position="102"/>
        <end position="153"/>
    </location>
</feature>
<gene>
    <name evidence="10" type="ORF">FSB_LOCUS33129</name>
</gene>
<evidence type="ECO:0000256" key="1">
    <source>
        <dbReference type="ARBA" id="ARBA00004123"/>
    </source>
</evidence>
<dbReference type="InterPro" id="IPR039979">
    <property type="entry name" value="PRPF18"/>
</dbReference>
<evidence type="ECO:0000256" key="7">
    <source>
        <dbReference type="ARBA" id="ARBA00023242"/>
    </source>
</evidence>
<dbReference type="InterPro" id="IPR014906">
    <property type="entry name" value="PRP4-like"/>
</dbReference>
<protein>
    <recommendedName>
        <fullName evidence="3">Pre-mRNA-splicing factor 18</fullName>
    </recommendedName>
</protein>
<dbReference type="PANTHER" id="PTHR13007">
    <property type="entry name" value="PRE-MRNA SPLICING FACTOR-RELATED"/>
    <property type="match status" value="1"/>
</dbReference>
<evidence type="ECO:0000256" key="8">
    <source>
        <dbReference type="SAM" id="MobiDB-lite"/>
    </source>
</evidence>
<dbReference type="InterPro" id="IPR036285">
    <property type="entry name" value="PRP4-like_sf"/>
</dbReference>
<dbReference type="FunFam" id="1.20.940.10:FF:000004">
    <property type="entry name" value="Pre-mRNA-splicing factor 18"/>
    <property type="match status" value="1"/>
</dbReference>
<sequence length="418" mass="47425">MDLLKQEIMKKKQALKEDTGGRRFFKRSELEQKQIQKLRDQEKLELQAKSHRHSSSNTTTNPNSSTSTSTATTTTDTTTTAATSSAASKSLTDEQNIDNLVLPRQEVIRRLRFLKQPITLFGEDDAARLDRLKYVLKAGTFEVDSDMTEGQTNDFLRDIAELRKRQRSGMMSERKRQKGDDEKTEDKDGGGGEDEMSGGEGGSSGGVDHDKDLKRMKANFDELCVEDKILVFFKRLLNEWNQELDEMAEAGKRTAKGKSMVATFKQCKRYLNPLFKFCRKKVLPDDIRQALLLVVECCMKRDYLAAMDHYIRLAIGNAPWPIGVTMVGIHERSAREKIYTNSVAHIMNDETTRKYLQSVKRLMTFCQRRYPSLPSKAVEFNSLANGSDLQSLLAEERVSGGNLASEERLRIMPAPKES</sequence>
<proteinExistence type="inferred from homology"/>
<evidence type="ECO:0000256" key="5">
    <source>
        <dbReference type="ARBA" id="ARBA00022728"/>
    </source>
</evidence>
<dbReference type="AlphaFoldDB" id="A0A2N9GS40"/>
<organism evidence="10">
    <name type="scientific">Fagus sylvatica</name>
    <name type="common">Beechnut</name>
    <dbReference type="NCBI Taxonomy" id="28930"/>
    <lineage>
        <taxon>Eukaryota</taxon>
        <taxon>Viridiplantae</taxon>
        <taxon>Streptophyta</taxon>
        <taxon>Embryophyta</taxon>
        <taxon>Tracheophyta</taxon>
        <taxon>Spermatophyta</taxon>
        <taxon>Magnoliopsida</taxon>
        <taxon>eudicotyledons</taxon>
        <taxon>Gunneridae</taxon>
        <taxon>Pentapetalae</taxon>
        <taxon>rosids</taxon>
        <taxon>fabids</taxon>
        <taxon>Fagales</taxon>
        <taxon>Fagaceae</taxon>
        <taxon>Fagus</taxon>
    </lineage>
</organism>
<feature type="compositionally biased region" description="Basic and acidic residues" evidence="8">
    <location>
        <begin position="38"/>
        <end position="48"/>
    </location>
</feature>
<dbReference type="SUPFAM" id="SSF158230">
    <property type="entry name" value="PRP4-like"/>
    <property type="match status" value="1"/>
</dbReference>
<dbReference type="Gene3D" id="1.20.940.10">
    <property type="entry name" value="Functional domain of the splicing factor Prp18"/>
    <property type="match status" value="1"/>
</dbReference>
<dbReference type="FunFam" id="4.10.280.110:FF:000005">
    <property type="entry name" value="Pre-mRNA-splicing factor 18"/>
    <property type="match status" value="1"/>
</dbReference>
<keyword evidence="6" id="KW-0508">mRNA splicing</keyword>
<evidence type="ECO:0000256" key="3">
    <source>
        <dbReference type="ARBA" id="ARBA00018242"/>
    </source>
</evidence>
<comment type="similarity">
    <text evidence="2">Belongs to the PRP18 family.</text>
</comment>
<keyword evidence="5" id="KW-0747">Spliceosome</keyword>
<dbReference type="GO" id="GO:0071021">
    <property type="term" value="C:U2-type post-spliceosomal complex"/>
    <property type="evidence" value="ECO:0007669"/>
    <property type="project" value="TreeGrafter"/>
</dbReference>
<dbReference type="InterPro" id="IPR004098">
    <property type="entry name" value="Prp18"/>
</dbReference>
<dbReference type="SMART" id="SM00500">
    <property type="entry name" value="SFM"/>
    <property type="match status" value="1"/>
</dbReference>
<accession>A0A2N9GS40</accession>
<evidence type="ECO:0000313" key="10">
    <source>
        <dbReference type="EMBL" id="SPD05247.1"/>
    </source>
</evidence>
<evidence type="ECO:0000256" key="2">
    <source>
        <dbReference type="ARBA" id="ARBA00008137"/>
    </source>
</evidence>
<dbReference type="Pfam" id="PF02840">
    <property type="entry name" value="Prp18"/>
    <property type="match status" value="1"/>
</dbReference>
<keyword evidence="7" id="KW-0539">Nucleus</keyword>